<dbReference type="KEGG" id="daf:Desaf_0610"/>
<dbReference type="Pfam" id="PF03692">
    <property type="entry name" value="CxxCxxCC"/>
    <property type="match status" value="1"/>
</dbReference>
<gene>
    <name evidence="1" type="ORF">Desaf_0610</name>
</gene>
<dbReference type="HOGENOM" id="CLU_074313_0_0_7"/>
<keyword evidence="2" id="KW-1185">Reference proteome</keyword>
<dbReference type="eggNOG" id="COG0727">
    <property type="taxonomic scope" value="Bacteria"/>
</dbReference>
<evidence type="ECO:0000313" key="2">
    <source>
        <dbReference type="Proteomes" id="UP000007844"/>
    </source>
</evidence>
<sequence length="231" mass="25545">MDAMDSCKRCGTCCRKGGPSLHAQDHALVEKGLLNRSDLVTLRKGELAFDPIQDQVLPLGNELIKIKGQGKSWVCRFLEPTHSCRIYDCRPVECQALLCWNTEQLEAVYDKDRLTRADLFAPESGLPAIIEEHETKCPYSKVLELAEQAVAGKGNSIKELAALAEYDRSLRALLVQKAGAMISELDLILGRDVLATLPALGLTLVRKDSKTYQVIRSKKQGMGPGRALWKP</sequence>
<reference evidence="1 2" key="1">
    <citation type="journal article" date="2011" name="J. Bacteriol.">
        <title>Genome sequence of the mercury-methylating and pleomorphic Desulfovibrio africanus Strain Walvis Bay.</title>
        <authorList>
            <person name="Brown S.D."/>
            <person name="Wall J.D."/>
            <person name="Kucken A.M."/>
            <person name="Gilmour C.C."/>
            <person name="Podar M."/>
            <person name="Brandt C.C."/>
            <person name="Teshima H."/>
            <person name="Detter J.C."/>
            <person name="Han C.S."/>
            <person name="Land M.L."/>
            <person name="Lucas S."/>
            <person name="Han J."/>
            <person name="Pennacchio L."/>
            <person name="Nolan M."/>
            <person name="Pitluck S."/>
            <person name="Woyke T."/>
            <person name="Goodwin L."/>
            <person name="Palumbo A.V."/>
            <person name="Elias D.A."/>
        </authorList>
    </citation>
    <scope>NUCLEOTIDE SEQUENCE [LARGE SCALE GENOMIC DNA]</scope>
    <source>
        <strain evidence="1 2">Walvis Bay</strain>
    </source>
</reference>
<name>F3YUK9_DESAF</name>
<dbReference type="InterPro" id="IPR005358">
    <property type="entry name" value="Puta_zinc/iron-chelating_dom"/>
</dbReference>
<organism evidence="1 2">
    <name type="scientific">Desulfocurvibacter africanus subsp. africanus str. Walvis Bay</name>
    <dbReference type="NCBI Taxonomy" id="690850"/>
    <lineage>
        <taxon>Bacteria</taxon>
        <taxon>Pseudomonadati</taxon>
        <taxon>Thermodesulfobacteriota</taxon>
        <taxon>Desulfovibrionia</taxon>
        <taxon>Desulfovibrionales</taxon>
        <taxon>Desulfovibrionaceae</taxon>
        <taxon>Desulfocurvibacter</taxon>
    </lineage>
</organism>
<dbReference type="EMBL" id="CP003221">
    <property type="protein sequence ID" value="EGJ48963.1"/>
    <property type="molecule type" value="Genomic_DNA"/>
</dbReference>
<proteinExistence type="predicted"/>
<dbReference type="Proteomes" id="UP000007844">
    <property type="component" value="Chromosome"/>
</dbReference>
<accession>F3YUK9</accession>
<protein>
    <submittedName>
        <fullName evidence="1">Uncharacterized protein</fullName>
    </submittedName>
</protein>
<dbReference type="STRING" id="690850.Desaf_0610"/>
<dbReference type="AlphaFoldDB" id="F3YUK9"/>
<evidence type="ECO:0000313" key="1">
    <source>
        <dbReference type="EMBL" id="EGJ48963.1"/>
    </source>
</evidence>